<dbReference type="Proteomes" id="UP001293254">
    <property type="component" value="Unassembled WGS sequence"/>
</dbReference>
<dbReference type="PANTHER" id="PTHR31286:SF153">
    <property type="entry name" value="DUF4283 DOMAIN PROTEIN"/>
    <property type="match status" value="1"/>
</dbReference>
<dbReference type="EMBL" id="JACGWO010000005">
    <property type="protein sequence ID" value="KAK4426691.1"/>
    <property type="molecule type" value="Genomic_DNA"/>
</dbReference>
<dbReference type="InterPro" id="IPR040256">
    <property type="entry name" value="At4g02000-like"/>
</dbReference>
<comment type="caution">
    <text evidence="1">The sequence shown here is derived from an EMBL/GenBank/DDBJ whole genome shotgun (WGS) entry which is preliminary data.</text>
</comment>
<name>A0AAE1YBC2_9LAMI</name>
<evidence type="ECO:0000313" key="1">
    <source>
        <dbReference type="EMBL" id="KAK4426691.1"/>
    </source>
</evidence>
<dbReference type="PANTHER" id="PTHR31286">
    <property type="entry name" value="GLYCINE-RICH CELL WALL STRUCTURAL PROTEIN 1.8-LIKE"/>
    <property type="match status" value="1"/>
</dbReference>
<dbReference type="AlphaFoldDB" id="A0AAE1YBC2"/>
<gene>
    <name evidence="1" type="ORF">Salat_1437800</name>
</gene>
<reference evidence="1" key="2">
    <citation type="journal article" date="2024" name="Plant">
        <title>Genomic evolution and insights into agronomic trait innovations of Sesamum species.</title>
        <authorList>
            <person name="Miao H."/>
            <person name="Wang L."/>
            <person name="Qu L."/>
            <person name="Liu H."/>
            <person name="Sun Y."/>
            <person name="Le M."/>
            <person name="Wang Q."/>
            <person name="Wei S."/>
            <person name="Zheng Y."/>
            <person name="Lin W."/>
            <person name="Duan Y."/>
            <person name="Cao H."/>
            <person name="Xiong S."/>
            <person name="Wang X."/>
            <person name="Wei L."/>
            <person name="Li C."/>
            <person name="Ma Q."/>
            <person name="Ju M."/>
            <person name="Zhao R."/>
            <person name="Li G."/>
            <person name="Mu C."/>
            <person name="Tian Q."/>
            <person name="Mei H."/>
            <person name="Zhang T."/>
            <person name="Gao T."/>
            <person name="Zhang H."/>
        </authorList>
    </citation>
    <scope>NUCLEOTIDE SEQUENCE</scope>
    <source>
        <strain evidence="1">3651</strain>
    </source>
</reference>
<protein>
    <recommendedName>
        <fullName evidence="3">DUF4283 domain-containing protein</fullName>
    </recommendedName>
</protein>
<reference evidence="1" key="1">
    <citation type="submission" date="2020-06" db="EMBL/GenBank/DDBJ databases">
        <authorList>
            <person name="Li T."/>
            <person name="Hu X."/>
            <person name="Zhang T."/>
            <person name="Song X."/>
            <person name="Zhang H."/>
            <person name="Dai N."/>
            <person name="Sheng W."/>
            <person name="Hou X."/>
            <person name="Wei L."/>
        </authorList>
    </citation>
    <scope>NUCLEOTIDE SEQUENCE</scope>
    <source>
        <strain evidence="1">3651</strain>
        <tissue evidence="1">Leaf</tissue>
    </source>
</reference>
<evidence type="ECO:0000313" key="2">
    <source>
        <dbReference type="Proteomes" id="UP001293254"/>
    </source>
</evidence>
<keyword evidence="2" id="KW-1185">Reference proteome</keyword>
<evidence type="ECO:0008006" key="3">
    <source>
        <dbReference type="Google" id="ProtNLM"/>
    </source>
</evidence>
<sequence>MNSALKFTEEDEGGEPDIPVDVWSSNVQDRGFYLIGRLLSPKPARFDFPKGHVAISYQPHQRNGFKTIENNIYLFRFNHIIDKNRVLEGCPWTFDKNILVLNEVKDDEHPQGVDLSWCPFCIHVHDLLIRKMTQDIATYIGNIMGDMNRTSLIQVTKTMAPSSADFHNFGQN</sequence>
<organism evidence="1 2">
    <name type="scientific">Sesamum alatum</name>
    <dbReference type="NCBI Taxonomy" id="300844"/>
    <lineage>
        <taxon>Eukaryota</taxon>
        <taxon>Viridiplantae</taxon>
        <taxon>Streptophyta</taxon>
        <taxon>Embryophyta</taxon>
        <taxon>Tracheophyta</taxon>
        <taxon>Spermatophyta</taxon>
        <taxon>Magnoliopsida</taxon>
        <taxon>eudicotyledons</taxon>
        <taxon>Gunneridae</taxon>
        <taxon>Pentapetalae</taxon>
        <taxon>asterids</taxon>
        <taxon>lamiids</taxon>
        <taxon>Lamiales</taxon>
        <taxon>Pedaliaceae</taxon>
        <taxon>Sesamum</taxon>
    </lineage>
</organism>
<proteinExistence type="predicted"/>
<accession>A0AAE1YBC2</accession>